<feature type="transmembrane region" description="Helical" evidence="7">
    <location>
        <begin position="40"/>
        <end position="61"/>
    </location>
</feature>
<dbReference type="PANTHER" id="PTHR34583:SF2">
    <property type="entry name" value="ANTIPORTER SUBUNIT MNHC2-RELATED"/>
    <property type="match status" value="1"/>
</dbReference>
<evidence type="ECO:0000256" key="4">
    <source>
        <dbReference type="ARBA" id="ARBA00022692"/>
    </source>
</evidence>
<proteinExistence type="inferred from homology"/>
<dbReference type="AlphaFoldDB" id="A0A5M6ZAB7"/>
<dbReference type="PANTHER" id="PTHR34583">
    <property type="entry name" value="ANTIPORTER SUBUNIT MNHC2-RELATED"/>
    <property type="match status" value="1"/>
</dbReference>
<comment type="similarity">
    <text evidence="2">Belongs to the CPA3 antiporters (TC 2.A.63) subunit C family.</text>
</comment>
<dbReference type="InterPro" id="IPR039428">
    <property type="entry name" value="NUOK/Mnh_C1-like"/>
</dbReference>
<keyword evidence="4 7" id="KW-0812">Transmembrane</keyword>
<gene>
    <name evidence="8" type="ORF">F1654_12170</name>
</gene>
<evidence type="ECO:0000313" key="9">
    <source>
        <dbReference type="Proteomes" id="UP000325122"/>
    </source>
</evidence>
<evidence type="ECO:0000256" key="2">
    <source>
        <dbReference type="ARBA" id="ARBA00010388"/>
    </source>
</evidence>
<dbReference type="Pfam" id="PF00420">
    <property type="entry name" value="Oxidored_q2"/>
    <property type="match status" value="1"/>
</dbReference>
<accession>A0A5M6ZAB7</accession>
<protein>
    <recommendedName>
        <fullName evidence="10">Na+/H+ antiporter subunit C</fullName>
    </recommendedName>
</protein>
<dbReference type="Proteomes" id="UP000325122">
    <property type="component" value="Unassembled WGS sequence"/>
</dbReference>
<dbReference type="RefSeq" id="WP_150023830.1">
    <property type="nucleotide sequence ID" value="NZ_VWOJ01000004.1"/>
</dbReference>
<dbReference type="InterPro" id="IPR050601">
    <property type="entry name" value="CPA3_antiporter_subunitC"/>
</dbReference>
<evidence type="ECO:0000256" key="7">
    <source>
        <dbReference type="SAM" id="Phobius"/>
    </source>
</evidence>
<evidence type="ECO:0000256" key="6">
    <source>
        <dbReference type="ARBA" id="ARBA00023136"/>
    </source>
</evidence>
<evidence type="ECO:0000256" key="5">
    <source>
        <dbReference type="ARBA" id="ARBA00022989"/>
    </source>
</evidence>
<comment type="caution">
    <text evidence="8">The sequence shown here is derived from an EMBL/GenBank/DDBJ whole genome shotgun (WGS) entry which is preliminary data.</text>
</comment>
<evidence type="ECO:0000313" key="8">
    <source>
        <dbReference type="EMBL" id="KAA5801642.1"/>
    </source>
</evidence>
<keyword evidence="5 7" id="KW-1133">Transmembrane helix</keyword>
<sequence>MTELLAERGHVFALTGAALIALGFYGFMAQRAVIRRLISFNVIGSGVFLLFGGTGYSAAGVDPVPQALIITGIVVALALTAFAAALAVRLAQGGDRDDGTDDGEAGP</sequence>
<dbReference type="EMBL" id="VWOJ01000004">
    <property type="protein sequence ID" value="KAA5801642.1"/>
    <property type="molecule type" value="Genomic_DNA"/>
</dbReference>
<reference evidence="8 9" key="1">
    <citation type="submission" date="2019-09" db="EMBL/GenBank/DDBJ databases">
        <authorList>
            <person name="Kevbrin V."/>
            <person name="Grouzdev D.S."/>
        </authorList>
    </citation>
    <scope>NUCLEOTIDE SEQUENCE [LARGE SCALE GENOMIC DNA]</scope>
    <source>
        <strain evidence="8 9">G-192</strain>
    </source>
</reference>
<keyword evidence="3" id="KW-1003">Cell membrane</keyword>
<evidence type="ECO:0008006" key="10">
    <source>
        <dbReference type="Google" id="ProtNLM"/>
    </source>
</evidence>
<keyword evidence="6 7" id="KW-0472">Membrane</keyword>
<organism evidence="8 9">
    <name type="scientific">Alkalicaulis satelles</name>
    <dbReference type="NCBI Taxonomy" id="2609175"/>
    <lineage>
        <taxon>Bacteria</taxon>
        <taxon>Pseudomonadati</taxon>
        <taxon>Pseudomonadota</taxon>
        <taxon>Alphaproteobacteria</taxon>
        <taxon>Maricaulales</taxon>
        <taxon>Maricaulaceae</taxon>
        <taxon>Alkalicaulis</taxon>
    </lineage>
</organism>
<feature type="transmembrane region" description="Helical" evidence="7">
    <location>
        <begin position="67"/>
        <end position="88"/>
    </location>
</feature>
<comment type="subcellular location">
    <subcellularLocation>
        <location evidence="1">Cell membrane</location>
        <topology evidence="1">Multi-pass membrane protein</topology>
    </subcellularLocation>
</comment>
<name>A0A5M6ZAB7_9PROT</name>
<evidence type="ECO:0000256" key="3">
    <source>
        <dbReference type="ARBA" id="ARBA00022475"/>
    </source>
</evidence>
<evidence type="ECO:0000256" key="1">
    <source>
        <dbReference type="ARBA" id="ARBA00004651"/>
    </source>
</evidence>
<feature type="transmembrane region" description="Helical" evidence="7">
    <location>
        <begin position="12"/>
        <end position="28"/>
    </location>
</feature>
<dbReference type="GO" id="GO:0005886">
    <property type="term" value="C:plasma membrane"/>
    <property type="evidence" value="ECO:0007669"/>
    <property type="project" value="UniProtKB-SubCell"/>
</dbReference>
<keyword evidence="9" id="KW-1185">Reference proteome</keyword>
<dbReference type="Gene3D" id="1.10.287.3510">
    <property type="match status" value="1"/>
</dbReference>